<evidence type="ECO:0000313" key="2">
    <source>
        <dbReference type="Proteomes" id="UP000741013"/>
    </source>
</evidence>
<proteinExistence type="predicted"/>
<reference evidence="1 2" key="1">
    <citation type="submission" date="2021-03" db="EMBL/GenBank/DDBJ databases">
        <title>Sequencing the genomes of 1000 actinobacteria strains.</title>
        <authorList>
            <person name="Klenk H.-P."/>
        </authorList>
    </citation>
    <scope>NUCLEOTIDE SEQUENCE [LARGE SCALE GENOMIC DNA]</scope>
    <source>
        <strain evidence="1 2">DSM 45510</strain>
    </source>
</reference>
<protein>
    <recommendedName>
        <fullName evidence="3">DUF222 domain-containing protein</fullName>
    </recommendedName>
</protein>
<dbReference type="EMBL" id="JAGGMS010000001">
    <property type="protein sequence ID" value="MBP2182979.1"/>
    <property type="molecule type" value="Genomic_DNA"/>
</dbReference>
<gene>
    <name evidence="1" type="ORF">JOM49_004505</name>
</gene>
<accession>A0ABS4PVU5</accession>
<dbReference type="RefSeq" id="WP_209666203.1">
    <property type="nucleotide sequence ID" value="NZ_JAGGMS010000001.1"/>
</dbReference>
<sequence length="247" mass="26000">MADVVTLERRRAAVTSEGDERAFFPDTIAEYQWARDVAGLAPSTLDQLIKPVIEVSEHYGTVAWRLEPRQVDRYFSGVGKRAAPWPGSADDPADPGQGVRADIALAQQHLVRTGRDLLTEGEAGVGELLEATHTALGLGQGAELRVVVGQPNPAGRHGLQRPSGHAAAEQLAQPLGHRAGADDVQPVRAAAPAVGEGTGTSAALGADEKSSRIGERVLVRAPRTPARADQRLNSRATCGTAARTLPL</sequence>
<dbReference type="Proteomes" id="UP000741013">
    <property type="component" value="Unassembled WGS sequence"/>
</dbReference>
<organism evidence="1 2">
    <name type="scientific">Amycolatopsis magusensis</name>
    <dbReference type="NCBI Taxonomy" id="882444"/>
    <lineage>
        <taxon>Bacteria</taxon>
        <taxon>Bacillati</taxon>
        <taxon>Actinomycetota</taxon>
        <taxon>Actinomycetes</taxon>
        <taxon>Pseudonocardiales</taxon>
        <taxon>Pseudonocardiaceae</taxon>
        <taxon>Amycolatopsis</taxon>
    </lineage>
</organism>
<comment type="caution">
    <text evidence="1">The sequence shown here is derived from an EMBL/GenBank/DDBJ whole genome shotgun (WGS) entry which is preliminary data.</text>
</comment>
<keyword evidence="2" id="KW-1185">Reference proteome</keyword>
<evidence type="ECO:0000313" key="1">
    <source>
        <dbReference type="EMBL" id="MBP2182979.1"/>
    </source>
</evidence>
<evidence type="ECO:0008006" key="3">
    <source>
        <dbReference type="Google" id="ProtNLM"/>
    </source>
</evidence>
<name>A0ABS4PVU5_9PSEU</name>